<dbReference type="RefSeq" id="WP_149848788.1">
    <property type="nucleotide sequence ID" value="NZ_VUOB01000011.1"/>
</dbReference>
<evidence type="ECO:0000313" key="3">
    <source>
        <dbReference type="Proteomes" id="UP000323454"/>
    </source>
</evidence>
<comment type="caution">
    <text evidence="2">The sequence shown here is derived from an EMBL/GenBank/DDBJ whole genome shotgun (WGS) entry which is preliminary data.</text>
</comment>
<evidence type="ECO:0000313" key="2">
    <source>
        <dbReference type="EMBL" id="KAA2264305.1"/>
    </source>
</evidence>
<feature type="transmembrane region" description="Helical" evidence="1">
    <location>
        <begin position="59"/>
        <end position="79"/>
    </location>
</feature>
<protein>
    <submittedName>
        <fullName evidence="2">Uncharacterized protein</fullName>
    </submittedName>
</protein>
<feature type="transmembrane region" description="Helical" evidence="1">
    <location>
        <begin position="140"/>
        <end position="167"/>
    </location>
</feature>
<accession>A0A5B2XMC9</accession>
<dbReference type="AlphaFoldDB" id="A0A5B2XMC9"/>
<keyword evidence="3" id="KW-1185">Reference proteome</keyword>
<dbReference type="Proteomes" id="UP000323454">
    <property type="component" value="Unassembled WGS sequence"/>
</dbReference>
<reference evidence="2 3" key="1">
    <citation type="submission" date="2019-09" db="EMBL/GenBank/DDBJ databases">
        <title>Goodfellowia gen. nov., a new genus of the Pseudonocardineae related to Actinoalloteichus, containing Goodfellowia coeruleoviolacea gen. nov., comb. nov. gen. nov., comb. nov.</title>
        <authorList>
            <person name="Labeda D."/>
        </authorList>
    </citation>
    <scope>NUCLEOTIDE SEQUENCE [LARGE SCALE GENOMIC DNA]</scope>
    <source>
        <strain evidence="2 3">AN110305</strain>
    </source>
</reference>
<gene>
    <name evidence="2" type="ORF">F0L68_07745</name>
</gene>
<dbReference type="EMBL" id="VUOB01000011">
    <property type="protein sequence ID" value="KAA2264305.1"/>
    <property type="molecule type" value="Genomic_DNA"/>
</dbReference>
<sequence>MSAQRLSTERPVPRWAVVTARAIPFVVLPQSLWRLPFAFGFTMGMVEPNAPAMPEWAPYYVFGLSLLSEGLALLSFGLVRGWGEVVPAWLPLIGGKRVPPFAAIVPAAVGGLALTVLWGGQLPARFHLLGLSRVGFANGWWDALATVCSSPLTLWGPMLLAVTFAYYQRRCRPATAALTA</sequence>
<dbReference type="OrthoDB" id="2717873at2"/>
<keyword evidence="1" id="KW-0812">Transmembrane</keyword>
<reference evidence="2 3" key="2">
    <citation type="submission" date="2019-09" db="EMBL/GenBank/DDBJ databases">
        <authorList>
            <person name="Jin C."/>
        </authorList>
    </citation>
    <scope>NUCLEOTIDE SEQUENCE [LARGE SCALE GENOMIC DNA]</scope>
    <source>
        <strain evidence="2 3">AN110305</strain>
    </source>
</reference>
<evidence type="ECO:0000256" key="1">
    <source>
        <dbReference type="SAM" id="Phobius"/>
    </source>
</evidence>
<name>A0A5B2XMC9_9PSEU</name>
<feature type="transmembrane region" description="Helical" evidence="1">
    <location>
        <begin position="100"/>
        <end position="120"/>
    </location>
</feature>
<proteinExistence type="predicted"/>
<organism evidence="2 3">
    <name type="scientific">Solihabitans fulvus</name>
    <dbReference type="NCBI Taxonomy" id="1892852"/>
    <lineage>
        <taxon>Bacteria</taxon>
        <taxon>Bacillati</taxon>
        <taxon>Actinomycetota</taxon>
        <taxon>Actinomycetes</taxon>
        <taxon>Pseudonocardiales</taxon>
        <taxon>Pseudonocardiaceae</taxon>
        <taxon>Solihabitans</taxon>
    </lineage>
</organism>
<keyword evidence="1" id="KW-0472">Membrane</keyword>
<keyword evidence="1" id="KW-1133">Transmembrane helix</keyword>